<sequence>MISGKVVVFATAWRDNAVLAQNLRNMANLTETLVAHNMPFQTVLGRYNSADEQALAIALHGRDMVAQVCRHVGVVYQQECIGLLDLHDMSFGLMYPGGRYELVGKFTAVTEAEAFRAEASTYWQGQWWVAQ</sequence>
<name>A0AAE9FID5_9CAUD</name>
<gene>
    <name evidence="1" type="ORF">Loshitsa2_00005</name>
</gene>
<organism evidence="1 2">
    <name type="scientific">Erwinia phage Loshitsa2</name>
    <dbReference type="NCBI Taxonomy" id="2923254"/>
    <lineage>
        <taxon>Viruses</taxon>
        <taxon>Duplodnaviria</taxon>
        <taxon>Heunggongvirae</taxon>
        <taxon>Uroviricota</taxon>
        <taxon>Caudoviricetes</taxon>
        <taxon>Autographivirales</taxon>
        <taxon>Autoscriptoviridae</taxon>
        <taxon>Slopekvirinae</taxon>
        <taxon>Micantvirus</taxon>
        <taxon>Micantvirus loshitsa2</taxon>
    </lineage>
</organism>
<keyword evidence="2" id="KW-1185">Reference proteome</keyword>
<dbReference type="Proteomes" id="UP000829102">
    <property type="component" value="Segment"/>
</dbReference>
<dbReference type="InterPro" id="IPR057548">
    <property type="entry name" value="S-AdoMet_lyase-like"/>
</dbReference>
<evidence type="ECO:0000313" key="1">
    <source>
        <dbReference type="EMBL" id="UNA01133.1"/>
    </source>
</evidence>
<evidence type="ECO:0000313" key="2">
    <source>
        <dbReference type="Proteomes" id="UP000829102"/>
    </source>
</evidence>
<proteinExistence type="predicted"/>
<protein>
    <submittedName>
        <fullName evidence="1">Uncharacterized protein</fullName>
    </submittedName>
</protein>
<dbReference type="Pfam" id="PF23780">
    <property type="entry name" value="S-AdoMet_lyase"/>
    <property type="match status" value="1"/>
</dbReference>
<dbReference type="EMBL" id="OM513680">
    <property type="protein sequence ID" value="UNA01133.1"/>
    <property type="molecule type" value="Genomic_DNA"/>
</dbReference>
<accession>A0AAE9FID5</accession>
<reference evidence="1 2" key="1">
    <citation type="journal article" date="2022" name="Arch. Virol.">
        <title>Two novel Erwinia amylovora bacteriophages, Loshitsa2 and Micant, isolated in Belarus.</title>
        <authorList>
            <person name="Besarab N.V."/>
            <person name="Letarov A.V."/>
            <person name="Kulikov E.E."/>
            <person name="Babenko V.V."/>
            <person name="Belalov I.S."/>
            <person name="Lagonenko A.L."/>
            <person name="Golomidova A.K."/>
            <person name="Evtushenkov A.N."/>
        </authorList>
    </citation>
    <scope>NUCLEOTIDE SEQUENCE [LARGE SCALE GENOMIC DNA]</scope>
</reference>